<evidence type="ECO:0000313" key="2">
    <source>
        <dbReference type="Proteomes" id="UP000324222"/>
    </source>
</evidence>
<protein>
    <submittedName>
        <fullName evidence="1">Uncharacterized protein</fullName>
    </submittedName>
</protein>
<comment type="caution">
    <text evidence="1">The sequence shown here is derived from an EMBL/GenBank/DDBJ whole genome shotgun (WGS) entry which is preliminary data.</text>
</comment>
<proteinExistence type="predicted"/>
<organism evidence="1 2">
    <name type="scientific">Portunus trituberculatus</name>
    <name type="common">Swimming crab</name>
    <name type="synonym">Neptunus trituberculatus</name>
    <dbReference type="NCBI Taxonomy" id="210409"/>
    <lineage>
        <taxon>Eukaryota</taxon>
        <taxon>Metazoa</taxon>
        <taxon>Ecdysozoa</taxon>
        <taxon>Arthropoda</taxon>
        <taxon>Crustacea</taxon>
        <taxon>Multicrustacea</taxon>
        <taxon>Malacostraca</taxon>
        <taxon>Eumalacostraca</taxon>
        <taxon>Eucarida</taxon>
        <taxon>Decapoda</taxon>
        <taxon>Pleocyemata</taxon>
        <taxon>Brachyura</taxon>
        <taxon>Eubrachyura</taxon>
        <taxon>Portunoidea</taxon>
        <taxon>Portunidae</taxon>
        <taxon>Portuninae</taxon>
        <taxon>Portunus</taxon>
    </lineage>
</organism>
<name>A0A5B7CUQ9_PORTR</name>
<gene>
    <name evidence="1" type="ORF">E2C01_003831</name>
</gene>
<reference evidence="1 2" key="1">
    <citation type="submission" date="2019-05" db="EMBL/GenBank/DDBJ databases">
        <title>Another draft genome of Portunus trituberculatus and its Hox gene families provides insights of decapod evolution.</title>
        <authorList>
            <person name="Jeong J.-H."/>
            <person name="Song I."/>
            <person name="Kim S."/>
            <person name="Choi T."/>
            <person name="Kim D."/>
            <person name="Ryu S."/>
            <person name="Kim W."/>
        </authorList>
    </citation>
    <scope>NUCLEOTIDE SEQUENCE [LARGE SCALE GENOMIC DNA]</scope>
    <source>
        <tissue evidence="1">Muscle</tissue>
    </source>
</reference>
<dbReference type="AlphaFoldDB" id="A0A5B7CUQ9"/>
<dbReference type="Proteomes" id="UP000324222">
    <property type="component" value="Unassembled WGS sequence"/>
</dbReference>
<dbReference type="EMBL" id="VSRR010000149">
    <property type="protein sequence ID" value="MPC11173.1"/>
    <property type="molecule type" value="Genomic_DNA"/>
</dbReference>
<sequence length="105" mass="11327">MHNAVSNTMGVGRDHSRRAWGLGAVGGERVAGRYLDVYNIPEALKILTGDLFLPTLQFAVINEVRELSEAFLHEQLSLTCTNTCISNTHEPCTVAGTCAGSGHKE</sequence>
<accession>A0A5B7CUQ9</accession>
<keyword evidence="2" id="KW-1185">Reference proteome</keyword>
<evidence type="ECO:0000313" key="1">
    <source>
        <dbReference type="EMBL" id="MPC11173.1"/>
    </source>
</evidence>